<proteinExistence type="predicted"/>
<accession>A0A922E171</accession>
<evidence type="ECO:0000256" key="1">
    <source>
        <dbReference type="SAM" id="Phobius"/>
    </source>
</evidence>
<gene>
    <name evidence="2" type="ORF">I3842_09G002700</name>
</gene>
<dbReference type="Proteomes" id="UP000811246">
    <property type="component" value="Chromosome 9"/>
</dbReference>
<reference evidence="2" key="1">
    <citation type="submission" date="2021-01" db="EMBL/GenBank/DDBJ databases">
        <authorList>
            <person name="Lovell J.T."/>
            <person name="Bentley N."/>
            <person name="Bhattarai G."/>
            <person name="Jenkins J.W."/>
            <person name="Sreedasyam A."/>
            <person name="Alarcon Y."/>
            <person name="Bock C."/>
            <person name="Boston L."/>
            <person name="Carlson J."/>
            <person name="Cervantes K."/>
            <person name="Clermont K."/>
            <person name="Krom N."/>
            <person name="Kubenka K."/>
            <person name="Mamidi S."/>
            <person name="Mattison C."/>
            <person name="Monteros M."/>
            <person name="Pisani C."/>
            <person name="Plott C."/>
            <person name="Rajasekar S."/>
            <person name="Rhein H.S."/>
            <person name="Rohla C."/>
            <person name="Song M."/>
            <person name="Hilaire R.S."/>
            <person name="Shu S."/>
            <person name="Wells L."/>
            <person name="Wang X."/>
            <person name="Webber J."/>
            <person name="Heerema R.J."/>
            <person name="Klein P."/>
            <person name="Conner P."/>
            <person name="Grauke L."/>
            <person name="Grimwood J."/>
            <person name="Schmutz J."/>
            <person name="Randall J.J."/>
        </authorList>
    </citation>
    <scope>NUCLEOTIDE SEQUENCE</scope>
    <source>
        <tissue evidence="2">Leaf</tissue>
    </source>
</reference>
<keyword evidence="1" id="KW-0472">Membrane</keyword>
<evidence type="ECO:0000313" key="2">
    <source>
        <dbReference type="EMBL" id="KAG6693468.1"/>
    </source>
</evidence>
<comment type="caution">
    <text evidence="2">The sequence shown here is derived from an EMBL/GenBank/DDBJ whole genome shotgun (WGS) entry which is preliminary data.</text>
</comment>
<feature type="transmembrane region" description="Helical" evidence="1">
    <location>
        <begin position="26"/>
        <end position="48"/>
    </location>
</feature>
<dbReference type="EMBL" id="CM031833">
    <property type="protein sequence ID" value="KAG6693468.1"/>
    <property type="molecule type" value="Genomic_DNA"/>
</dbReference>
<name>A0A922E171_CARIL</name>
<sequence>MCINITIRGPVFSSSSFHFLPLYPPLLFTVLFCTHFLNLFSSLSFLITRTMKEANVWKRPTRHAQDGYFVKV</sequence>
<dbReference type="AlphaFoldDB" id="A0A922E171"/>
<evidence type="ECO:0000313" key="3">
    <source>
        <dbReference type="Proteomes" id="UP000811246"/>
    </source>
</evidence>
<keyword evidence="1" id="KW-0812">Transmembrane</keyword>
<organism evidence="2 3">
    <name type="scientific">Carya illinoinensis</name>
    <name type="common">Pecan</name>
    <dbReference type="NCBI Taxonomy" id="32201"/>
    <lineage>
        <taxon>Eukaryota</taxon>
        <taxon>Viridiplantae</taxon>
        <taxon>Streptophyta</taxon>
        <taxon>Embryophyta</taxon>
        <taxon>Tracheophyta</taxon>
        <taxon>Spermatophyta</taxon>
        <taxon>Magnoliopsida</taxon>
        <taxon>eudicotyledons</taxon>
        <taxon>Gunneridae</taxon>
        <taxon>Pentapetalae</taxon>
        <taxon>rosids</taxon>
        <taxon>fabids</taxon>
        <taxon>Fagales</taxon>
        <taxon>Juglandaceae</taxon>
        <taxon>Carya</taxon>
    </lineage>
</organism>
<protein>
    <submittedName>
        <fullName evidence="2">Uncharacterized protein</fullName>
    </submittedName>
</protein>
<keyword evidence="1" id="KW-1133">Transmembrane helix</keyword>